<evidence type="ECO:0000313" key="2">
    <source>
        <dbReference type="Proteomes" id="UP000198688"/>
    </source>
</evidence>
<gene>
    <name evidence="1" type="ORF">SAMN04489716_6938</name>
</gene>
<accession>A0A1H2CUS2</accession>
<dbReference type="Proteomes" id="UP000198688">
    <property type="component" value="Chromosome I"/>
</dbReference>
<dbReference type="Pfam" id="PF25673">
    <property type="entry name" value="Terminase_7"/>
    <property type="match status" value="1"/>
</dbReference>
<dbReference type="STRING" id="113562.SAMN04489716_6938"/>
<evidence type="ECO:0008006" key="3">
    <source>
        <dbReference type="Google" id="ProtNLM"/>
    </source>
</evidence>
<protein>
    <recommendedName>
        <fullName evidence="3">Terminase small subunit</fullName>
    </recommendedName>
</protein>
<dbReference type="AlphaFoldDB" id="A0A1H2CUS2"/>
<proteinExistence type="predicted"/>
<organism evidence="1 2">
    <name type="scientific">Actinoplanes derwentensis</name>
    <dbReference type="NCBI Taxonomy" id="113562"/>
    <lineage>
        <taxon>Bacteria</taxon>
        <taxon>Bacillati</taxon>
        <taxon>Actinomycetota</taxon>
        <taxon>Actinomycetes</taxon>
        <taxon>Micromonosporales</taxon>
        <taxon>Micromonosporaceae</taxon>
        <taxon>Actinoplanes</taxon>
    </lineage>
</organism>
<reference evidence="1 2" key="1">
    <citation type="submission" date="2016-10" db="EMBL/GenBank/DDBJ databases">
        <authorList>
            <person name="de Groot N.N."/>
        </authorList>
    </citation>
    <scope>NUCLEOTIDE SEQUENCE [LARGE SCALE GENOMIC DNA]</scope>
    <source>
        <strain evidence="1 2">DSM 43941</strain>
    </source>
</reference>
<name>A0A1H2CUS2_9ACTN</name>
<keyword evidence="2" id="KW-1185">Reference proteome</keyword>
<sequence>MPGPPPKDVKHGHTARALAWTEVPDVPYEDGPPLPPLGGRKKWHPLVEQWWAIVSRMPHCVLWRPEDWHKALELAYDKDLYWRNGNDRTTSQATEIRRKEDQLGIGMDARTKLRIRYVTPKNDEQPAVAAVPPAAASGKVLSIAERRKAAQKTA</sequence>
<dbReference type="EMBL" id="LT629758">
    <property type="protein sequence ID" value="SDT74300.1"/>
    <property type="molecule type" value="Genomic_DNA"/>
</dbReference>
<dbReference type="InterPro" id="IPR057972">
    <property type="entry name" value="Terminase_7"/>
</dbReference>
<evidence type="ECO:0000313" key="1">
    <source>
        <dbReference type="EMBL" id="SDT74300.1"/>
    </source>
</evidence>